<dbReference type="InterPro" id="IPR022627">
    <property type="entry name" value="DUF3502"/>
</dbReference>
<organism evidence="4 5">
    <name type="scientific">Paenibacillus soyae</name>
    <dbReference type="NCBI Taxonomy" id="2969249"/>
    <lineage>
        <taxon>Bacteria</taxon>
        <taxon>Bacillati</taxon>
        <taxon>Bacillota</taxon>
        <taxon>Bacilli</taxon>
        <taxon>Bacillales</taxon>
        <taxon>Paenibacillaceae</taxon>
        <taxon>Paenibacillus</taxon>
    </lineage>
</organism>
<evidence type="ECO:0000313" key="5">
    <source>
        <dbReference type="Proteomes" id="UP001141950"/>
    </source>
</evidence>
<sequence>MSKAMRMMTVLMLCGALLLSACSKGNEGGGNAENKGNAGNAGSPQAEEKIEEITVAFPMITASQQELQLVEDEINKISEEKIKTHVKFLPISAGEWAQRMNLIFSGGETLDLTYVAGGMYSGMVAKGQLVALDDLLNQHGEGIKSAFEEKYLSSTKIKGQIYSVPTVRDLAASFGITMRKDLVDKHGIDVASIKTLDDVEKVLKTIKDNEPNIVPLVPGGAGQTYRENHVFYDPLGDNMGVLPNYDNGLKVVNLYEMPEYKAFLDRVRQWYLDGYTLADAATNKTQTFELIKSGKAFAYLAMQKPGFAAQESKASSTEMVTAELIAPVATTSTVTGAMWGIPVHSKQQEKAMKFLNLLYSDPAIVNLFDWGIEGKHYVKAEGAADHVIAYPEGKDASTVGYNMLGWMFGNQFLSYVLNTDDPEIWAKTEEFNRVSKPSKALGFVFDASPVKTEVASVTNVVTQYRLPLETGSVDPEKMLPEFIEKLKAAGMDKIIAEKQKQLDEWAKANSVQ</sequence>
<dbReference type="Gene3D" id="3.40.190.10">
    <property type="entry name" value="Periplasmic binding protein-like II"/>
    <property type="match status" value="2"/>
</dbReference>
<feature type="signal peptide" evidence="2">
    <location>
        <begin position="1"/>
        <end position="21"/>
    </location>
</feature>
<protein>
    <submittedName>
        <fullName evidence="4">ABC transporter substrate-binding protein</fullName>
    </submittedName>
</protein>
<dbReference type="EMBL" id="JANIPJ010000004">
    <property type="protein sequence ID" value="MCR2803824.1"/>
    <property type="molecule type" value="Genomic_DNA"/>
</dbReference>
<dbReference type="RefSeq" id="WP_257444419.1">
    <property type="nucleotide sequence ID" value="NZ_JANIPJ010000004.1"/>
</dbReference>
<dbReference type="InterPro" id="IPR006059">
    <property type="entry name" value="SBP"/>
</dbReference>
<dbReference type="AlphaFoldDB" id="A0A9X2S7Z1"/>
<name>A0A9X2S7Z1_9BACL</name>
<evidence type="ECO:0000256" key="1">
    <source>
        <dbReference type="SAM" id="MobiDB-lite"/>
    </source>
</evidence>
<dbReference type="PANTHER" id="PTHR43649">
    <property type="entry name" value="ARABINOSE-BINDING PROTEIN-RELATED"/>
    <property type="match status" value="1"/>
</dbReference>
<feature type="chain" id="PRO_5040883952" evidence="2">
    <location>
        <begin position="22"/>
        <end position="512"/>
    </location>
</feature>
<dbReference type="Pfam" id="PF12010">
    <property type="entry name" value="DUF3502"/>
    <property type="match status" value="1"/>
</dbReference>
<reference evidence="4" key="1">
    <citation type="submission" date="2022-08" db="EMBL/GenBank/DDBJ databases">
        <title>The genomic sequence of strain Paenibacillus sp. SCIV0701.</title>
        <authorList>
            <person name="Zhao H."/>
        </authorList>
    </citation>
    <scope>NUCLEOTIDE SEQUENCE</scope>
    <source>
        <strain evidence="4">SCIV0701</strain>
    </source>
</reference>
<dbReference type="PROSITE" id="PS51257">
    <property type="entry name" value="PROKAR_LIPOPROTEIN"/>
    <property type="match status" value="1"/>
</dbReference>
<dbReference type="PANTHER" id="PTHR43649:SF17">
    <property type="entry name" value="ABC TRANSPORTER SOLUTE BINDING PROTEIN-SUGAR TRANSPORT"/>
    <property type="match status" value="1"/>
</dbReference>
<keyword evidence="2" id="KW-0732">Signal</keyword>
<keyword evidence="5" id="KW-1185">Reference proteome</keyword>
<evidence type="ECO:0000313" key="4">
    <source>
        <dbReference type="EMBL" id="MCR2803824.1"/>
    </source>
</evidence>
<accession>A0A9X2S7Z1</accession>
<evidence type="ECO:0000256" key="2">
    <source>
        <dbReference type="SAM" id="SignalP"/>
    </source>
</evidence>
<comment type="caution">
    <text evidence="4">The sequence shown here is derived from an EMBL/GenBank/DDBJ whole genome shotgun (WGS) entry which is preliminary data.</text>
</comment>
<dbReference type="InterPro" id="IPR050490">
    <property type="entry name" value="Bact_solute-bd_prot1"/>
</dbReference>
<dbReference type="SUPFAM" id="SSF53850">
    <property type="entry name" value="Periplasmic binding protein-like II"/>
    <property type="match status" value="1"/>
</dbReference>
<proteinExistence type="predicted"/>
<dbReference type="Proteomes" id="UP001141950">
    <property type="component" value="Unassembled WGS sequence"/>
</dbReference>
<dbReference type="Pfam" id="PF01547">
    <property type="entry name" value="SBP_bac_1"/>
    <property type="match status" value="1"/>
</dbReference>
<feature type="compositionally biased region" description="Low complexity" evidence="1">
    <location>
        <begin position="32"/>
        <end position="42"/>
    </location>
</feature>
<evidence type="ECO:0000259" key="3">
    <source>
        <dbReference type="Pfam" id="PF12010"/>
    </source>
</evidence>
<feature type="domain" description="DUF3502" evidence="3">
    <location>
        <begin position="440"/>
        <end position="507"/>
    </location>
</feature>
<gene>
    <name evidence="4" type="ORF">NQZ67_08010</name>
</gene>
<feature type="region of interest" description="Disordered" evidence="1">
    <location>
        <begin position="28"/>
        <end position="47"/>
    </location>
</feature>